<organism evidence="2 3">
    <name type="scientific">Ameca splendens</name>
    <dbReference type="NCBI Taxonomy" id="208324"/>
    <lineage>
        <taxon>Eukaryota</taxon>
        <taxon>Metazoa</taxon>
        <taxon>Chordata</taxon>
        <taxon>Craniata</taxon>
        <taxon>Vertebrata</taxon>
        <taxon>Euteleostomi</taxon>
        <taxon>Actinopterygii</taxon>
        <taxon>Neopterygii</taxon>
        <taxon>Teleostei</taxon>
        <taxon>Neoteleostei</taxon>
        <taxon>Acanthomorphata</taxon>
        <taxon>Ovalentaria</taxon>
        <taxon>Atherinomorphae</taxon>
        <taxon>Cyprinodontiformes</taxon>
        <taxon>Goodeidae</taxon>
        <taxon>Ameca</taxon>
    </lineage>
</organism>
<evidence type="ECO:0000256" key="1">
    <source>
        <dbReference type="SAM" id="MobiDB-lite"/>
    </source>
</evidence>
<proteinExistence type="predicted"/>
<dbReference type="Proteomes" id="UP001469553">
    <property type="component" value="Unassembled WGS sequence"/>
</dbReference>
<name>A0ABV0Z5N3_9TELE</name>
<sequence length="117" mass="13643">MYEPDFVKCLETTCIVNWCYINKLKLKIEIEFDWGPKLIQEREQSKTQPGTENRHTKSQSHIPTLMRTHKNNHTHAPNVKTNKNGHRTLAHTPHTYSILPGPGPSSPWRQPALRPRR</sequence>
<evidence type="ECO:0000313" key="2">
    <source>
        <dbReference type="EMBL" id="MEQ2301185.1"/>
    </source>
</evidence>
<evidence type="ECO:0000313" key="3">
    <source>
        <dbReference type="Proteomes" id="UP001469553"/>
    </source>
</evidence>
<comment type="caution">
    <text evidence="2">The sequence shown here is derived from an EMBL/GenBank/DDBJ whole genome shotgun (WGS) entry which is preliminary data.</text>
</comment>
<accession>A0ABV0Z5N3</accession>
<reference evidence="2 3" key="1">
    <citation type="submission" date="2021-06" db="EMBL/GenBank/DDBJ databases">
        <authorList>
            <person name="Palmer J.M."/>
        </authorList>
    </citation>
    <scope>NUCLEOTIDE SEQUENCE [LARGE SCALE GENOMIC DNA]</scope>
    <source>
        <strain evidence="2 3">AS_MEX2019</strain>
        <tissue evidence="2">Muscle</tissue>
    </source>
</reference>
<keyword evidence="3" id="KW-1185">Reference proteome</keyword>
<protein>
    <submittedName>
        <fullName evidence="2">Uncharacterized protein</fullName>
    </submittedName>
</protein>
<gene>
    <name evidence="2" type="ORF">AMECASPLE_033338</name>
</gene>
<dbReference type="EMBL" id="JAHRIP010051529">
    <property type="protein sequence ID" value="MEQ2301185.1"/>
    <property type="molecule type" value="Genomic_DNA"/>
</dbReference>
<feature type="region of interest" description="Disordered" evidence="1">
    <location>
        <begin position="41"/>
        <end position="117"/>
    </location>
</feature>